<dbReference type="InterPro" id="IPR003856">
    <property type="entry name" value="LPS_length_determ_N"/>
</dbReference>
<dbReference type="InterPro" id="IPR050445">
    <property type="entry name" value="Bact_polysacc_biosynth/exp"/>
</dbReference>
<evidence type="ECO:0000256" key="4">
    <source>
        <dbReference type="ARBA" id="ARBA00022989"/>
    </source>
</evidence>
<dbReference type="Proteomes" id="UP001202248">
    <property type="component" value="Unassembled WGS sequence"/>
</dbReference>
<dbReference type="PANTHER" id="PTHR32309:SF13">
    <property type="entry name" value="FERRIC ENTEROBACTIN TRANSPORT PROTEIN FEPE"/>
    <property type="match status" value="1"/>
</dbReference>
<evidence type="ECO:0000256" key="5">
    <source>
        <dbReference type="ARBA" id="ARBA00023136"/>
    </source>
</evidence>
<dbReference type="Pfam" id="PF02706">
    <property type="entry name" value="Wzz"/>
    <property type="match status" value="1"/>
</dbReference>
<dbReference type="PANTHER" id="PTHR32309">
    <property type="entry name" value="TYROSINE-PROTEIN KINASE"/>
    <property type="match status" value="1"/>
</dbReference>
<protein>
    <submittedName>
        <fullName evidence="8">Wzz/FepE/Etk N-terminal domain-containing protein</fullName>
    </submittedName>
</protein>
<reference evidence="8 9" key="1">
    <citation type="submission" date="2022-02" db="EMBL/GenBank/DDBJ databases">
        <authorList>
            <person name="Min J."/>
        </authorList>
    </citation>
    <scope>NUCLEOTIDE SEQUENCE [LARGE SCALE GENOMIC DNA]</scope>
    <source>
        <strain evidence="8 9">GR10-1</strain>
    </source>
</reference>
<accession>A0ABS9SK18</accession>
<dbReference type="EMBL" id="JAKWBL010000002">
    <property type="protein sequence ID" value="MCH5598719.1"/>
    <property type="molecule type" value="Genomic_DNA"/>
</dbReference>
<gene>
    <name evidence="8" type="ORF">MKP09_12770</name>
</gene>
<feature type="domain" description="Polysaccharide chain length determinant N-terminal" evidence="7">
    <location>
        <begin position="22"/>
        <end position="106"/>
    </location>
</feature>
<name>A0ABS9SK18_9BACT</name>
<organism evidence="8 9">
    <name type="scientific">Niabella ginsengisoli</name>
    <dbReference type="NCBI Taxonomy" id="522298"/>
    <lineage>
        <taxon>Bacteria</taxon>
        <taxon>Pseudomonadati</taxon>
        <taxon>Bacteroidota</taxon>
        <taxon>Chitinophagia</taxon>
        <taxon>Chitinophagales</taxon>
        <taxon>Chitinophagaceae</taxon>
        <taxon>Niabella</taxon>
    </lineage>
</organism>
<dbReference type="RefSeq" id="WP_240830395.1">
    <property type="nucleotide sequence ID" value="NZ_JAKWBL010000002.1"/>
</dbReference>
<sequence>MIEDQVYNQPETNLKAEITRYTRNWYWFVLGIIGCLSLAFLYLRYTTPVYQTSAELLVKDDKKGGATDAMGTAFQDLGLLGGGKNVDNEIRVLKSKSLLERTLRKLPSLQPTQFVEGNIRTSEAYGGNVPFIVKIDTLFEDSLSNNTIGIFKISVKDDKTSYLFTNTKGQAKEFKFGQKIVTNFGRFSVAPNPDFKFTGDNYIIKFNNIKDYAASYNNKISVEASAQQTSTIIISVKDPVPAKSVDIINKLIGIQPRCH</sequence>
<feature type="transmembrane region" description="Helical" evidence="6">
    <location>
        <begin position="25"/>
        <end position="43"/>
    </location>
</feature>
<keyword evidence="9" id="KW-1185">Reference proteome</keyword>
<evidence type="ECO:0000256" key="6">
    <source>
        <dbReference type="SAM" id="Phobius"/>
    </source>
</evidence>
<evidence type="ECO:0000256" key="3">
    <source>
        <dbReference type="ARBA" id="ARBA00022692"/>
    </source>
</evidence>
<keyword evidence="2" id="KW-1003">Cell membrane</keyword>
<evidence type="ECO:0000313" key="8">
    <source>
        <dbReference type="EMBL" id="MCH5598719.1"/>
    </source>
</evidence>
<keyword evidence="4 6" id="KW-1133">Transmembrane helix</keyword>
<evidence type="ECO:0000256" key="2">
    <source>
        <dbReference type="ARBA" id="ARBA00022475"/>
    </source>
</evidence>
<keyword evidence="3 6" id="KW-0812">Transmembrane</keyword>
<keyword evidence="5 6" id="KW-0472">Membrane</keyword>
<comment type="caution">
    <text evidence="8">The sequence shown here is derived from an EMBL/GenBank/DDBJ whole genome shotgun (WGS) entry which is preliminary data.</text>
</comment>
<evidence type="ECO:0000259" key="7">
    <source>
        <dbReference type="Pfam" id="PF02706"/>
    </source>
</evidence>
<evidence type="ECO:0000313" key="9">
    <source>
        <dbReference type="Proteomes" id="UP001202248"/>
    </source>
</evidence>
<evidence type="ECO:0000256" key="1">
    <source>
        <dbReference type="ARBA" id="ARBA00004651"/>
    </source>
</evidence>
<comment type="subcellular location">
    <subcellularLocation>
        <location evidence="1">Cell membrane</location>
        <topology evidence="1">Multi-pass membrane protein</topology>
    </subcellularLocation>
</comment>
<proteinExistence type="predicted"/>